<sequence length="45" mass="5308">MKMFVLGAVTDWLFMGFFIAIPVFMLFFLASLVLEENSYNKKKNR</sequence>
<keyword evidence="1" id="KW-0472">Membrane</keyword>
<keyword evidence="1" id="KW-1133">Transmembrane helix</keyword>
<keyword evidence="3" id="KW-1185">Reference proteome</keyword>
<reference evidence="2 3" key="1">
    <citation type="submission" date="2020-08" db="EMBL/GenBank/DDBJ databases">
        <title>Genomic Encyclopedia of Type Strains, Phase IV (KMG-IV): sequencing the most valuable type-strain genomes for metagenomic binning, comparative biology and taxonomic classification.</title>
        <authorList>
            <person name="Goeker M."/>
        </authorList>
    </citation>
    <scope>NUCLEOTIDE SEQUENCE [LARGE SCALE GENOMIC DNA]</scope>
    <source>
        <strain evidence="2 3">DSM 19163</strain>
    </source>
</reference>
<comment type="caution">
    <text evidence="2">The sequence shown here is derived from an EMBL/GenBank/DDBJ whole genome shotgun (WGS) entry which is preliminary data.</text>
</comment>
<evidence type="ECO:0000313" key="3">
    <source>
        <dbReference type="Proteomes" id="UP000579136"/>
    </source>
</evidence>
<dbReference type="Proteomes" id="UP000579136">
    <property type="component" value="Unassembled WGS sequence"/>
</dbReference>
<evidence type="ECO:0000313" key="2">
    <source>
        <dbReference type="EMBL" id="MBB5175518.1"/>
    </source>
</evidence>
<dbReference type="AlphaFoldDB" id="A0A9Q2CYI6"/>
<name>A0A9Q2CYI6_9STAP</name>
<dbReference type="EMBL" id="JACHHF010000002">
    <property type="protein sequence ID" value="MBB5175518.1"/>
    <property type="molecule type" value="Genomic_DNA"/>
</dbReference>
<organism evidence="2 3">
    <name type="scientific">Nosocomiicoccus ampullae</name>
    <dbReference type="NCBI Taxonomy" id="489910"/>
    <lineage>
        <taxon>Bacteria</taxon>
        <taxon>Bacillati</taxon>
        <taxon>Bacillota</taxon>
        <taxon>Bacilli</taxon>
        <taxon>Bacillales</taxon>
        <taxon>Staphylococcaceae</taxon>
        <taxon>Nosocomiicoccus</taxon>
    </lineage>
</organism>
<accession>A0A9Q2CYI6</accession>
<evidence type="ECO:0000256" key="1">
    <source>
        <dbReference type="SAM" id="Phobius"/>
    </source>
</evidence>
<feature type="transmembrane region" description="Helical" evidence="1">
    <location>
        <begin position="12"/>
        <end position="34"/>
    </location>
</feature>
<keyword evidence="1" id="KW-0812">Transmembrane</keyword>
<proteinExistence type="predicted"/>
<gene>
    <name evidence="2" type="ORF">HNQ45_000388</name>
</gene>
<dbReference type="RefSeq" id="WP_219523110.1">
    <property type="nucleotide sequence ID" value="NZ_CP079109.1"/>
</dbReference>
<protein>
    <submittedName>
        <fullName evidence="2">Uncharacterized protein</fullName>
    </submittedName>
</protein>